<dbReference type="SMART" id="SM00015">
    <property type="entry name" value="IQ"/>
    <property type="match status" value="8"/>
</dbReference>
<dbReference type="GeneID" id="20806605"/>
<proteinExistence type="predicted"/>
<feature type="compositionally biased region" description="Basic and acidic residues" evidence="1">
    <location>
        <begin position="912"/>
        <end position="922"/>
    </location>
</feature>
<feature type="region of interest" description="Disordered" evidence="1">
    <location>
        <begin position="1"/>
        <end position="33"/>
    </location>
</feature>
<feature type="region of interest" description="Disordered" evidence="1">
    <location>
        <begin position="98"/>
        <end position="154"/>
    </location>
</feature>
<name>W4GSW7_APHAT</name>
<dbReference type="EMBL" id="KI913121">
    <property type="protein sequence ID" value="ETV82830.1"/>
    <property type="molecule type" value="Genomic_DNA"/>
</dbReference>
<sequence>MMLFGGNLSGVKPVGQQEKPKVTSLGSSDAPAAVPMLPPPIEITPHSDLINRLTCQEQRLLDELERTRSKLTQEWQLKADDMRDKGLAVDLQLPLNKLARKQSSSKRGSRNQEDQLQQPKFPRHKTSSSLRRRRNESQSTGSLPTQRPSQPPLPVTVLRQSFDMLPILTTSGETPFEVGLDHGVHVLPVFRLPPVTTKLHWTGSGESAGGTEGRRASAMTAITVPTEPSPTSGMTASDKEEAMRVLGLSSEEIDMIELTNSGLTTTTTTKSPTSPVASSPLPPKATIKVKRTKASMTKNLNPQHTDSMRLELHQALRNVQTYTTLVKQDIAHVQKICPVHTIRGNRFVQKWGLDKLNAVCTQLLYARIFAAFDRWRFVSTWMKQQEARQALMHFKGTKKLDLYFRNWTKRRMAAAWTQWMSLLVAEQAAYQAALELEATNTLQRSWRAFVKRRMYTFIRSQQRQKHRHDAACTIQALCRGRFAKHAAKTLMRDIRQGRAATVIQARIRGVLTRESVVEAKRLQRQAHAARSLQAMYRGRLARRRMALLKQANQRRKAATVIQRRYRGRLHNAKQIRQMIDRERRRQAVKIQALVRGVHGRAEVVRVKERRAKHVQKQHRSAVRIQAVYRGHRSRIGTSIQLASQREALRQRTEAATTIQTLFRGRKAKHTVLAHKVARMNDMVANARVWGQFWSDDANAFFFYHSQTGEAIWEPPEDGYTKVDGQLVLRDGSVIPDPALAVRVDDGTTGGDKPLDGYEETDDAKCVECDENDATRRCAQCEDVFCDACYDKTHSSGKRAQHTWKAMGPIKCVECEKMKASRWCDQCLDPYCLGCFAIIHAKGNKALHTWKDMPKMNGSIGPLEDAQTYDEFVASNEYNYINEGIAHQDDGGGYEEGYADYDAEAAEGYYGQDNHETGDHDDGGQGGGEGVSDWVAAVDDVSGELYYYNNVTGETQWAQ</sequence>
<feature type="region of interest" description="Disordered" evidence="1">
    <location>
        <begin position="263"/>
        <end position="283"/>
    </location>
</feature>
<gene>
    <name evidence="3" type="ORF">H257_04609</name>
</gene>
<feature type="compositionally biased region" description="Basic residues" evidence="1">
    <location>
        <begin position="98"/>
        <end position="109"/>
    </location>
</feature>
<dbReference type="InterPro" id="IPR001202">
    <property type="entry name" value="WW_dom"/>
</dbReference>
<feature type="compositionally biased region" description="Basic residues" evidence="1">
    <location>
        <begin position="121"/>
        <end position="134"/>
    </location>
</feature>
<dbReference type="Pfam" id="PF00397">
    <property type="entry name" value="WW"/>
    <property type="match status" value="1"/>
</dbReference>
<dbReference type="RefSeq" id="XP_009827501.1">
    <property type="nucleotide sequence ID" value="XM_009829199.1"/>
</dbReference>
<feature type="region of interest" description="Disordered" evidence="1">
    <location>
        <begin position="909"/>
        <end position="931"/>
    </location>
</feature>
<evidence type="ECO:0000256" key="1">
    <source>
        <dbReference type="SAM" id="MobiDB-lite"/>
    </source>
</evidence>
<evidence type="ECO:0000313" key="3">
    <source>
        <dbReference type="EMBL" id="ETV82830.1"/>
    </source>
</evidence>
<organism evidence="3">
    <name type="scientific">Aphanomyces astaci</name>
    <name type="common">Crayfish plague agent</name>
    <dbReference type="NCBI Taxonomy" id="112090"/>
    <lineage>
        <taxon>Eukaryota</taxon>
        <taxon>Sar</taxon>
        <taxon>Stramenopiles</taxon>
        <taxon>Oomycota</taxon>
        <taxon>Saprolegniomycetes</taxon>
        <taxon>Saprolegniales</taxon>
        <taxon>Verrucalvaceae</taxon>
        <taxon>Aphanomyces</taxon>
    </lineage>
</organism>
<dbReference type="PROSITE" id="PS50096">
    <property type="entry name" value="IQ"/>
    <property type="match status" value="7"/>
</dbReference>
<dbReference type="InterPro" id="IPR000048">
    <property type="entry name" value="IQ_motif_EF-hand-BS"/>
</dbReference>
<dbReference type="CDD" id="cd00201">
    <property type="entry name" value="WW"/>
    <property type="match status" value="1"/>
</dbReference>
<dbReference type="InterPro" id="IPR036020">
    <property type="entry name" value="WW_dom_sf"/>
</dbReference>
<accession>W4GSW7</accession>
<dbReference type="OrthoDB" id="70912at2759"/>
<feature type="compositionally biased region" description="Low complexity" evidence="1">
    <location>
        <begin position="263"/>
        <end position="279"/>
    </location>
</feature>
<dbReference type="Pfam" id="PF00612">
    <property type="entry name" value="IQ"/>
    <property type="match status" value="5"/>
</dbReference>
<dbReference type="Pfam" id="PF22586">
    <property type="entry name" value="ANCHR-like_BBOX"/>
    <property type="match status" value="1"/>
</dbReference>
<dbReference type="PROSITE" id="PS50020">
    <property type="entry name" value="WW_DOMAIN_2"/>
    <property type="match status" value="1"/>
</dbReference>
<evidence type="ECO:0000259" key="2">
    <source>
        <dbReference type="PROSITE" id="PS50020"/>
    </source>
</evidence>
<feature type="domain" description="WW" evidence="2">
    <location>
        <begin position="931"/>
        <end position="958"/>
    </location>
</feature>
<reference evidence="3" key="1">
    <citation type="submission" date="2013-12" db="EMBL/GenBank/DDBJ databases">
        <title>The Genome Sequence of Aphanomyces astaci APO3.</title>
        <authorList>
            <consortium name="The Broad Institute Genomics Platform"/>
            <person name="Russ C."/>
            <person name="Tyler B."/>
            <person name="van West P."/>
            <person name="Dieguez-Uribeondo J."/>
            <person name="Young S.K."/>
            <person name="Zeng Q."/>
            <person name="Gargeya S."/>
            <person name="Fitzgerald M."/>
            <person name="Abouelleil A."/>
            <person name="Alvarado L."/>
            <person name="Chapman S.B."/>
            <person name="Gainer-Dewar J."/>
            <person name="Goldberg J."/>
            <person name="Griggs A."/>
            <person name="Gujja S."/>
            <person name="Hansen M."/>
            <person name="Howarth C."/>
            <person name="Imamovic A."/>
            <person name="Ireland A."/>
            <person name="Larimer J."/>
            <person name="McCowan C."/>
            <person name="Murphy C."/>
            <person name="Pearson M."/>
            <person name="Poon T.W."/>
            <person name="Priest M."/>
            <person name="Roberts A."/>
            <person name="Saif S."/>
            <person name="Shea T."/>
            <person name="Sykes S."/>
            <person name="Wortman J."/>
            <person name="Nusbaum C."/>
            <person name="Birren B."/>
        </authorList>
    </citation>
    <scope>NUCLEOTIDE SEQUENCE [LARGE SCALE GENOMIC DNA]</scope>
    <source>
        <strain evidence="3">APO3</strain>
    </source>
</reference>
<dbReference type="SUPFAM" id="SSF51045">
    <property type="entry name" value="WW domain"/>
    <property type="match status" value="1"/>
</dbReference>
<dbReference type="STRING" id="112090.W4GSW7"/>
<dbReference type="VEuPathDB" id="FungiDB:H257_04609"/>
<feature type="compositionally biased region" description="Polar residues" evidence="1">
    <location>
        <begin position="137"/>
        <end position="148"/>
    </location>
</feature>
<dbReference type="AlphaFoldDB" id="W4GSW7"/>
<dbReference type="CDD" id="cd23767">
    <property type="entry name" value="IQCD"/>
    <property type="match status" value="1"/>
</dbReference>
<dbReference type="Gene3D" id="2.20.70.10">
    <property type="match status" value="1"/>
</dbReference>
<dbReference type="Gene3D" id="1.20.5.190">
    <property type="match status" value="3"/>
</dbReference>
<protein>
    <recommendedName>
        <fullName evidence="2">WW domain-containing protein</fullName>
    </recommendedName>
</protein>